<protein>
    <submittedName>
        <fullName evidence="3">Peptidase</fullName>
    </submittedName>
</protein>
<dbReference type="eggNOG" id="COG0612">
    <property type="taxonomic scope" value="Bacteria"/>
</dbReference>
<keyword evidence="4" id="KW-1185">Reference proteome</keyword>
<dbReference type="RefSeq" id="WP_041017111.1">
    <property type="nucleotide sequence ID" value="NZ_CCEJ010000003.1"/>
</dbReference>
<evidence type="ECO:0000256" key="1">
    <source>
        <dbReference type="SAM" id="SignalP"/>
    </source>
</evidence>
<feature type="signal peptide" evidence="1">
    <location>
        <begin position="1"/>
        <end position="24"/>
    </location>
</feature>
<name>A0A090CYP7_9BACT</name>
<reference evidence="3" key="2">
    <citation type="submission" date="2014-09" db="EMBL/GenBank/DDBJ databases">
        <title>Criblamydia sequanensis harbors a mega-plasmid encoding arsenite resistance.</title>
        <authorList>
            <person name="Bertelli C."/>
            <person name="Goesmann A."/>
            <person name="Greub G."/>
        </authorList>
    </citation>
    <scope>NUCLEOTIDE SEQUENCE [LARGE SCALE GENOMIC DNA]</scope>
    <source>
        <strain evidence="3">CRIB-18</strain>
    </source>
</reference>
<dbReference type="Proteomes" id="UP000031552">
    <property type="component" value="Unassembled WGS sequence"/>
</dbReference>
<feature type="chain" id="PRO_5001853752" evidence="1">
    <location>
        <begin position="25"/>
        <end position="459"/>
    </location>
</feature>
<keyword evidence="1" id="KW-0732">Signal</keyword>
<comment type="caution">
    <text evidence="3">The sequence shown here is derived from an EMBL/GenBank/DDBJ whole genome shotgun (WGS) entry which is preliminary data.</text>
</comment>
<dbReference type="EMBL" id="CCEJ010000003">
    <property type="protein sequence ID" value="CDR33666.1"/>
    <property type="molecule type" value="Genomic_DNA"/>
</dbReference>
<evidence type="ECO:0000313" key="4">
    <source>
        <dbReference type="Proteomes" id="UP000031552"/>
    </source>
</evidence>
<dbReference type="AlphaFoldDB" id="A0A090CYP7"/>
<dbReference type="GO" id="GO:0046872">
    <property type="term" value="F:metal ion binding"/>
    <property type="evidence" value="ECO:0007669"/>
    <property type="project" value="InterPro"/>
</dbReference>
<dbReference type="InterPro" id="IPR007863">
    <property type="entry name" value="Peptidase_M16_C"/>
</dbReference>
<dbReference type="InterPro" id="IPR011249">
    <property type="entry name" value="Metalloenz_LuxS/M16"/>
</dbReference>
<dbReference type="SUPFAM" id="SSF63411">
    <property type="entry name" value="LuxS/MPP-like metallohydrolase"/>
    <property type="match status" value="2"/>
</dbReference>
<accession>A0A090CYP7</accession>
<sequence>MISVKSLTIHFFVLLGLTFPSLKANECEDTFESEKSVDAIKNEKVTDLKLSNGMRVLLKKTDFDSDEFFIQMVAKGGALGLPESERPLANLSHETVWAAGLGDYSNDQLNSLMYRKGVELSSRIDKFSRVIEGNSTSEGAETLFNLIHLLFTKPNFSKESLSEVLKETIDASKLRHFDFENNFEDLSKSLNAPSFSGFQHPSLKNISKDISIEQIKNNYTKSVEDPGEWQTVIVGDFDLEEMTKLIHRYFENIPAKKNIVWPRYSQDAGNPSFPKDITRKKISNGKRGDSLTRMTFPIPFAINAENYNTVMGIIQLIEIHLRNKIQSEFKKTQGLDVSLEFPFFPYKDNLWLFVQFRSKPQDTERIETLVIQGIQDLAQIGPTEDELNLLKEQQTNTDELWMKHNCYWQANLMNYLLWGWDPKKFSKEDLFLNATPKMVQNWIEENINLKNYSILIASP</sequence>
<dbReference type="STRING" id="1437425.CSEC_0837"/>
<gene>
    <name evidence="3" type="ORF">CSEC_0837</name>
</gene>
<dbReference type="Pfam" id="PF05193">
    <property type="entry name" value="Peptidase_M16_C"/>
    <property type="match status" value="1"/>
</dbReference>
<dbReference type="OrthoDB" id="9811314at2"/>
<dbReference type="Gene3D" id="3.30.830.10">
    <property type="entry name" value="Metalloenzyme, LuxS/M16 peptidase-like"/>
    <property type="match status" value="2"/>
</dbReference>
<evidence type="ECO:0000313" key="3">
    <source>
        <dbReference type="EMBL" id="CDR33666.1"/>
    </source>
</evidence>
<proteinExistence type="predicted"/>
<organism evidence="3 4">
    <name type="scientific">Candidatus Criblamydia sequanensis CRIB-18</name>
    <dbReference type="NCBI Taxonomy" id="1437425"/>
    <lineage>
        <taxon>Bacteria</taxon>
        <taxon>Pseudomonadati</taxon>
        <taxon>Chlamydiota</taxon>
        <taxon>Chlamydiia</taxon>
        <taxon>Parachlamydiales</taxon>
        <taxon>Candidatus Criblamydiaceae</taxon>
        <taxon>Candidatus Criblamydia</taxon>
    </lineage>
</organism>
<evidence type="ECO:0000259" key="2">
    <source>
        <dbReference type="Pfam" id="PF05193"/>
    </source>
</evidence>
<reference evidence="3" key="1">
    <citation type="submission" date="2013-12" db="EMBL/GenBank/DDBJ databases">
        <authorList>
            <person name="Linke B."/>
        </authorList>
    </citation>
    <scope>NUCLEOTIDE SEQUENCE [LARGE SCALE GENOMIC DNA]</scope>
    <source>
        <strain evidence="3">CRIB-18</strain>
    </source>
</reference>
<feature type="domain" description="Peptidase M16 C-terminal" evidence="2">
    <location>
        <begin position="211"/>
        <end position="393"/>
    </location>
</feature>